<evidence type="ECO:0000313" key="6">
    <source>
        <dbReference type="EMBL" id="KXG35083.1"/>
    </source>
</evidence>
<evidence type="ECO:0000256" key="4">
    <source>
        <dbReference type="RuleBase" id="RU003718"/>
    </source>
</evidence>
<dbReference type="Gene3D" id="3.40.50.2000">
    <property type="entry name" value="Glycogen Phosphorylase B"/>
    <property type="match status" value="2"/>
</dbReference>
<dbReference type="OrthoDB" id="5835829at2759"/>
<keyword evidence="2 4" id="KW-0328">Glycosyltransferase</keyword>
<dbReference type="CDD" id="cd03784">
    <property type="entry name" value="GT1_Gtf-like"/>
    <property type="match status" value="1"/>
</dbReference>
<dbReference type="FunFam" id="3.40.50.2000:FF:000056">
    <property type="entry name" value="Glycosyltransferase"/>
    <property type="match status" value="1"/>
</dbReference>
<evidence type="ECO:0000256" key="1">
    <source>
        <dbReference type="ARBA" id="ARBA00009995"/>
    </source>
</evidence>
<reference evidence="6 7" key="1">
    <citation type="journal article" date="2009" name="Nature">
        <title>The Sorghum bicolor genome and the diversification of grasses.</title>
        <authorList>
            <person name="Paterson A.H."/>
            <person name="Bowers J.E."/>
            <person name="Bruggmann R."/>
            <person name="Dubchak I."/>
            <person name="Grimwood J."/>
            <person name="Gundlach H."/>
            <person name="Haberer G."/>
            <person name="Hellsten U."/>
            <person name="Mitros T."/>
            <person name="Poliakov A."/>
            <person name="Schmutz J."/>
            <person name="Spannagl M."/>
            <person name="Tang H."/>
            <person name="Wang X."/>
            <person name="Wicker T."/>
            <person name="Bharti A.K."/>
            <person name="Chapman J."/>
            <person name="Feltus F.A."/>
            <person name="Gowik U."/>
            <person name="Grigoriev I.V."/>
            <person name="Lyons E."/>
            <person name="Maher C.A."/>
            <person name="Martis M."/>
            <person name="Narechania A."/>
            <person name="Otillar R.P."/>
            <person name="Penning B.W."/>
            <person name="Salamov A.A."/>
            <person name="Wang Y."/>
            <person name="Zhang L."/>
            <person name="Carpita N.C."/>
            <person name="Freeling M."/>
            <person name="Gingle A.R."/>
            <person name="Hash C.T."/>
            <person name="Keller B."/>
            <person name="Klein P."/>
            <person name="Kresovich S."/>
            <person name="McCann M.C."/>
            <person name="Ming R."/>
            <person name="Peterson D.G."/>
            <person name="Mehboob-ur-Rahman"/>
            <person name="Ware D."/>
            <person name="Westhoff P."/>
            <person name="Mayer K.F."/>
            <person name="Messing J."/>
            <person name="Rokhsar D.S."/>
        </authorList>
    </citation>
    <scope>NUCLEOTIDE SEQUENCE [LARGE SCALE GENOMIC DNA]</scope>
    <source>
        <strain evidence="7">cv. BTx623</strain>
    </source>
</reference>
<keyword evidence="7" id="KW-1185">Reference proteome</keyword>
<comment type="similarity">
    <text evidence="1 4">Belongs to the UDP-glycosyltransferase family.</text>
</comment>
<dbReference type="EMBL" id="CM000761">
    <property type="protein sequence ID" value="KXG35083.1"/>
    <property type="molecule type" value="Genomic_DNA"/>
</dbReference>
<dbReference type="FunFam" id="3.40.50.2000:FF:000089">
    <property type="entry name" value="Glycosyltransferase"/>
    <property type="match status" value="1"/>
</dbReference>
<dbReference type="Gramene" id="KXG35083">
    <property type="protein sequence ID" value="KXG35083"/>
    <property type="gene ID" value="SORBI_3002G130200"/>
</dbReference>
<proteinExistence type="inferred from homology"/>
<sequence>MAMAKPTVVLLPVWASGHFTAALEAGKRLVAVLGTADFSLTVLVMRPPTPESTSQVAAHVARGAAAAEPIGCEVSFHHLPAVDAPTGCTSVEHFTSQYIHLHAPHVRAAVAALPAPAAALVVEFTSTTMFDVARELGIPAYVYFASSAAMLAVMLQLPALDDVMPEEFGEMEEGQHVPVQGLPPVPASCMPASVMSRKSPSYADTVYHGRRLAEASGIIVNTAAELEPAVLAAINEGQCTGGRPSPPVYPIGPVIPLADATSGDDECVRWLDVQPRASVVFLCFGSLGFLNAEQVREAAAGLERSGQRFLWVLRSSSPAAATATATVHPLAELLPQGFLDRTKDRGLVWTSWAPQREVLAHHAVAGFVTHCGWTSVIEALWSGVPMAPWPLYAEQHLNAFELVASMGVAVRMDVDRKRNNFVDAGEVARAVRCLVSGGGGEEEEGRRARERASEMRDACRSAVAQGGSSFASLQGAAAAVRHRLEARVDEQLRLPPRLSTGTTILHGGD</sequence>
<dbReference type="EC" id="2.4.1.-" evidence="5"/>
<evidence type="ECO:0000256" key="2">
    <source>
        <dbReference type="ARBA" id="ARBA00022676"/>
    </source>
</evidence>
<gene>
    <name evidence="6" type="ORF">SORBI_3002G130200</name>
</gene>
<dbReference type="InterPro" id="IPR050481">
    <property type="entry name" value="UDP-glycosyltransf_plant"/>
</dbReference>
<dbReference type="GO" id="GO:0035251">
    <property type="term" value="F:UDP-glucosyltransferase activity"/>
    <property type="evidence" value="ECO:0007669"/>
    <property type="project" value="InterPro"/>
</dbReference>
<reference evidence="7" key="2">
    <citation type="journal article" date="2018" name="Plant J.">
        <title>The Sorghum bicolor reference genome: improved assembly, gene annotations, a transcriptome atlas, and signatures of genome organization.</title>
        <authorList>
            <person name="McCormick R.F."/>
            <person name="Truong S.K."/>
            <person name="Sreedasyam A."/>
            <person name="Jenkins J."/>
            <person name="Shu S."/>
            <person name="Sims D."/>
            <person name="Kennedy M."/>
            <person name="Amirebrahimi M."/>
            <person name="Weers B.D."/>
            <person name="McKinley B."/>
            <person name="Mattison A."/>
            <person name="Morishige D.T."/>
            <person name="Grimwood J."/>
            <person name="Schmutz J."/>
            <person name="Mullet J.E."/>
        </authorList>
    </citation>
    <scope>NUCLEOTIDE SEQUENCE [LARGE SCALE GENOMIC DNA]</scope>
    <source>
        <strain evidence="7">cv. BTx623</strain>
    </source>
</reference>
<accession>A0A1B6QAY0</accession>
<evidence type="ECO:0000256" key="5">
    <source>
        <dbReference type="RuleBase" id="RU362057"/>
    </source>
</evidence>
<dbReference type="PROSITE" id="PS00375">
    <property type="entry name" value="UDPGT"/>
    <property type="match status" value="1"/>
</dbReference>
<dbReference type="AlphaFoldDB" id="A0A1B6QAY0"/>
<evidence type="ECO:0000256" key="3">
    <source>
        <dbReference type="ARBA" id="ARBA00022679"/>
    </source>
</evidence>
<dbReference type="Pfam" id="PF00201">
    <property type="entry name" value="UDPGT"/>
    <property type="match status" value="1"/>
</dbReference>
<dbReference type="Proteomes" id="UP000000768">
    <property type="component" value="Chromosome 2"/>
</dbReference>
<dbReference type="GO" id="GO:0016757">
    <property type="term" value="F:glycosyltransferase activity"/>
    <property type="evidence" value="ECO:0000318"/>
    <property type="project" value="GO_Central"/>
</dbReference>
<name>A0A1B6QAY0_SORBI</name>
<keyword evidence="3 4" id="KW-0808">Transferase</keyword>
<dbReference type="PANTHER" id="PTHR48048">
    <property type="entry name" value="GLYCOSYLTRANSFERASE"/>
    <property type="match status" value="1"/>
</dbReference>
<organism evidence="6 7">
    <name type="scientific">Sorghum bicolor</name>
    <name type="common">Sorghum</name>
    <name type="synonym">Sorghum vulgare</name>
    <dbReference type="NCBI Taxonomy" id="4558"/>
    <lineage>
        <taxon>Eukaryota</taxon>
        <taxon>Viridiplantae</taxon>
        <taxon>Streptophyta</taxon>
        <taxon>Embryophyta</taxon>
        <taxon>Tracheophyta</taxon>
        <taxon>Spermatophyta</taxon>
        <taxon>Magnoliopsida</taxon>
        <taxon>Liliopsida</taxon>
        <taxon>Poales</taxon>
        <taxon>Poaceae</taxon>
        <taxon>PACMAD clade</taxon>
        <taxon>Panicoideae</taxon>
        <taxon>Andropogonodae</taxon>
        <taxon>Andropogoneae</taxon>
        <taxon>Sorghinae</taxon>
        <taxon>Sorghum</taxon>
    </lineage>
</organism>
<dbReference type="PANTHER" id="PTHR48048:SF30">
    <property type="entry name" value="GLYCOSYLTRANSFERASE"/>
    <property type="match status" value="1"/>
</dbReference>
<dbReference type="eggNOG" id="KOG1192">
    <property type="taxonomic scope" value="Eukaryota"/>
</dbReference>
<dbReference type="SUPFAM" id="SSF53756">
    <property type="entry name" value="UDP-Glycosyltransferase/glycogen phosphorylase"/>
    <property type="match status" value="1"/>
</dbReference>
<dbReference type="OMA" id="PYMPACL"/>
<protein>
    <recommendedName>
        <fullName evidence="5">Glycosyltransferase</fullName>
        <ecNumber evidence="5">2.4.1.-</ecNumber>
    </recommendedName>
</protein>
<dbReference type="InterPro" id="IPR002213">
    <property type="entry name" value="UDP_glucos_trans"/>
</dbReference>
<dbReference type="InterPro" id="IPR035595">
    <property type="entry name" value="UDP_glycos_trans_CS"/>
</dbReference>
<evidence type="ECO:0000313" key="7">
    <source>
        <dbReference type="Proteomes" id="UP000000768"/>
    </source>
</evidence>
<dbReference type="InParanoid" id="A0A1B6QAY0"/>